<feature type="compositionally biased region" description="Pro residues" evidence="1">
    <location>
        <begin position="18"/>
        <end position="27"/>
    </location>
</feature>
<evidence type="ECO:0000256" key="1">
    <source>
        <dbReference type="SAM" id="MobiDB-lite"/>
    </source>
</evidence>
<protein>
    <submittedName>
        <fullName evidence="2">Uncharacterized protein</fullName>
    </submittedName>
</protein>
<gene>
    <name evidence="2" type="ORF">PCOR1329_LOCUS75207</name>
</gene>
<feature type="compositionally biased region" description="Basic and acidic residues" evidence="1">
    <location>
        <begin position="266"/>
        <end position="285"/>
    </location>
</feature>
<evidence type="ECO:0000313" key="2">
    <source>
        <dbReference type="EMBL" id="CAK0896864.1"/>
    </source>
</evidence>
<feature type="non-terminal residue" evidence="2">
    <location>
        <position position="1"/>
    </location>
</feature>
<feature type="region of interest" description="Disordered" evidence="1">
    <location>
        <begin position="1"/>
        <end position="74"/>
    </location>
</feature>
<feature type="compositionally biased region" description="Basic and acidic residues" evidence="1">
    <location>
        <begin position="218"/>
        <end position="231"/>
    </location>
</feature>
<feature type="region of interest" description="Disordered" evidence="1">
    <location>
        <begin position="442"/>
        <end position="462"/>
    </location>
</feature>
<keyword evidence="3" id="KW-1185">Reference proteome</keyword>
<accession>A0ABN9XFH0</accession>
<feature type="compositionally biased region" description="Acidic residues" evidence="1">
    <location>
        <begin position="106"/>
        <end position="120"/>
    </location>
</feature>
<feature type="compositionally biased region" description="Basic and acidic residues" evidence="1">
    <location>
        <begin position="240"/>
        <end position="249"/>
    </location>
</feature>
<evidence type="ECO:0000313" key="3">
    <source>
        <dbReference type="Proteomes" id="UP001189429"/>
    </source>
</evidence>
<reference evidence="2" key="1">
    <citation type="submission" date="2023-10" db="EMBL/GenBank/DDBJ databases">
        <authorList>
            <person name="Chen Y."/>
            <person name="Shah S."/>
            <person name="Dougan E. K."/>
            <person name="Thang M."/>
            <person name="Chan C."/>
        </authorList>
    </citation>
    <scope>NUCLEOTIDE SEQUENCE [LARGE SCALE GENOMIC DNA]</scope>
</reference>
<proteinExistence type="predicted"/>
<comment type="caution">
    <text evidence="2">The sequence shown here is derived from an EMBL/GenBank/DDBJ whole genome shotgun (WGS) entry which is preliminary data.</text>
</comment>
<dbReference type="EMBL" id="CAUYUJ010020249">
    <property type="protein sequence ID" value="CAK0896864.1"/>
    <property type="molecule type" value="Genomic_DNA"/>
</dbReference>
<feature type="region of interest" description="Disordered" evidence="1">
    <location>
        <begin position="100"/>
        <end position="120"/>
    </location>
</feature>
<feature type="region of interest" description="Disordered" evidence="1">
    <location>
        <begin position="341"/>
        <end position="361"/>
    </location>
</feature>
<sequence>TTVAAAVSAAIRAATPPGTAPQPPRPWATPIRPTAAILDGEVVARAPSPPPGSWSRPAAKLRSGEEVSEGGDGSIGIEELEAAIGVGGRHAEERLARGVVRGGPEEREEGEEGEEGEEAQEAVALGRGSGLSKAVHFELADGDGEYWFDGDGDGALFDWYDGKKKYKGKGLAAVPPFPTLEGTLSHRAGELGHHGGVSNRRGGELVQRGGELGQHAGEPGHHGGELDHRGGELVQCGGELGHRAGERGHHAGVLDPRGGLVQRGGELGHRAGERGHHAGEKDPRGGELVQRGGGLGHRAGELGLHRGELDHHGGELVQRRGALGHRAGELDHRGGELGRMAVASPSPSALTSPWRFGSAPPRRHIAGEAEEESGGQGGEGHGGAAVVECAEVPQQELASDFPIPPLVRAQNVEVFIKTEQVAAARRLASDVVTATAVKKGQFEPGERDHRGGELVHQGGERGHRAGELGLHGDELDHRGGELVQCGGELGHRAGERGHHAGVLDPRGGLVQCGGEVGHRADDRGGELVQRGGKLEQMGDNRVRSAPEVLADLLDTIADNSDDQEFVGKLTVEVTSWIKTCAKLGVDLGDLKEKFEGLDVVQYAASSGGGGPQFP</sequence>
<feature type="region of interest" description="Disordered" evidence="1">
    <location>
        <begin position="210"/>
        <end position="299"/>
    </location>
</feature>
<name>A0ABN9XFH0_9DINO</name>
<organism evidence="2 3">
    <name type="scientific">Prorocentrum cordatum</name>
    <dbReference type="NCBI Taxonomy" id="2364126"/>
    <lineage>
        <taxon>Eukaryota</taxon>
        <taxon>Sar</taxon>
        <taxon>Alveolata</taxon>
        <taxon>Dinophyceae</taxon>
        <taxon>Prorocentrales</taxon>
        <taxon>Prorocentraceae</taxon>
        <taxon>Prorocentrum</taxon>
    </lineage>
</organism>
<feature type="compositionally biased region" description="Low complexity" evidence="1">
    <location>
        <begin position="1"/>
        <end position="17"/>
    </location>
</feature>
<dbReference type="Proteomes" id="UP001189429">
    <property type="component" value="Unassembled WGS sequence"/>
</dbReference>